<dbReference type="GeneID" id="14496754"/>
<dbReference type="OrthoDB" id="2357318at2759"/>
<dbReference type="AlphaFoldDB" id="I2H5J3"/>
<dbReference type="FunCoup" id="I2H5J3">
    <property type="interactions" value="67"/>
</dbReference>
<reference evidence="1 2" key="1">
    <citation type="journal article" date="2011" name="Proc. Natl. Acad. Sci. U.S.A.">
        <title>Evolutionary erosion of yeast sex chromosomes by mating-type switching accidents.</title>
        <authorList>
            <person name="Gordon J.L."/>
            <person name="Armisen D."/>
            <person name="Proux-Wera E."/>
            <person name="Oheigeartaigh S.S."/>
            <person name="Byrne K.P."/>
            <person name="Wolfe K.H."/>
        </authorList>
    </citation>
    <scope>NUCLEOTIDE SEQUENCE [LARGE SCALE GENOMIC DNA]</scope>
    <source>
        <strain evidence="2">ATCC 34711 / CBS 6284 / DSM 70876 / NBRC 10599 / NRRL Y-10934 / UCD 77-7</strain>
    </source>
</reference>
<evidence type="ECO:0000313" key="2">
    <source>
        <dbReference type="Proteomes" id="UP000002866"/>
    </source>
</evidence>
<organism evidence="1 2">
    <name type="scientific">Henningerozyma blattae (strain ATCC 34711 / CBS 6284 / DSM 70876 / NBRC 10599 / NRRL Y-10934 / UCD 77-7)</name>
    <name type="common">Yeast</name>
    <name type="synonym">Tetrapisispora blattae</name>
    <dbReference type="NCBI Taxonomy" id="1071380"/>
    <lineage>
        <taxon>Eukaryota</taxon>
        <taxon>Fungi</taxon>
        <taxon>Dikarya</taxon>
        <taxon>Ascomycota</taxon>
        <taxon>Saccharomycotina</taxon>
        <taxon>Saccharomycetes</taxon>
        <taxon>Saccharomycetales</taxon>
        <taxon>Saccharomycetaceae</taxon>
        <taxon>Henningerozyma</taxon>
    </lineage>
</organism>
<name>I2H5J3_HENB6</name>
<protein>
    <submittedName>
        <fullName evidence="1">Uncharacterized protein</fullName>
    </submittedName>
</protein>
<evidence type="ECO:0000313" key="1">
    <source>
        <dbReference type="EMBL" id="CCH61645.1"/>
    </source>
</evidence>
<dbReference type="RefSeq" id="XP_004181164.1">
    <property type="nucleotide sequence ID" value="XM_004181116.1"/>
</dbReference>
<dbReference type="KEGG" id="tbl:TBLA_0F01020"/>
<accession>I2H5J3</accession>
<keyword evidence="2" id="KW-1185">Reference proteome</keyword>
<sequence length="615" mass="72079">MDSQNINYLVNFLESSSTIPDDVDTTIINNIIYYTPRLRSLEQLRRFCNAIFNSSIWGLYDQDLVMYQLGEGIISWKLQISEPVISLYNFFKIWDEIFFNCNKWSLSKIAFCSGILSTKEMFIQLQGNQYLDSTGKVIKFYETWKFNTLLPVWNSMLSKVVAEPNLKADILVFLLAMINTNEDISKLHHLPWDLISKSIINQFEYYIFPYNNRINIQLAKCIEKNINILVRMIQISFKFTSISTCDIIEHKIETFSNDFYNQEVETTIGTGRSKKYDLDRNYFNILLIVILTLKGLIQKRISSSASLNNLSFRIINILSNLNFIAYDIGSFETYDYVFDFACYEITRIDNGLSQHIVRDKYWLFMKILSNQCNLTKIKNTKNISKLELSRIKFFINFLKKTIFNCGVSNLINRFVETDIFHKLANIYLSFKELGIADTSHELMILILTISPLDFKIYEKFLVQYVSTIIAQLMGNELSSLQYLEISRKLSSDYKFQTKLSEERSNLISYTILNEIKKIHLLEESALHKKNTNGSDTPLSSMFALFDSLIYSLQLSRINSFLHWIPIIEELYSDGLFALHREETLRLLGSRIIDSRQEYALKWWYDKNTSLQKQLQ</sequence>
<dbReference type="Proteomes" id="UP000002866">
    <property type="component" value="Chromosome 6"/>
</dbReference>
<dbReference type="EMBL" id="HE806321">
    <property type="protein sequence ID" value="CCH61645.1"/>
    <property type="molecule type" value="Genomic_DNA"/>
</dbReference>
<proteinExistence type="predicted"/>
<dbReference type="eggNOG" id="ENOG502R1X7">
    <property type="taxonomic scope" value="Eukaryota"/>
</dbReference>
<dbReference type="STRING" id="1071380.I2H5J3"/>
<dbReference type="InParanoid" id="I2H5J3"/>
<gene>
    <name evidence="1" type="primary">TBLA0F01020</name>
    <name evidence="1" type="ORF">TBLA_0F01020</name>
</gene>
<dbReference type="HOGENOM" id="CLU_444214_0_0_1"/>